<comment type="caution">
    <text evidence="2">The sequence shown here is derived from an EMBL/GenBank/DDBJ whole genome shotgun (WGS) entry which is preliminary data.</text>
</comment>
<dbReference type="PANTHER" id="PTHR39966:SF3">
    <property type="entry name" value="DUF438 DOMAIN-CONTAINING PROTEIN"/>
    <property type="match status" value="1"/>
</dbReference>
<dbReference type="InterPro" id="IPR000014">
    <property type="entry name" value="PAS"/>
</dbReference>
<dbReference type="InterPro" id="IPR035965">
    <property type="entry name" value="PAS-like_dom_sf"/>
</dbReference>
<dbReference type="CDD" id="cd00130">
    <property type="entry name" value="PAS"/>
    <property type="match status" value="1"/>
</dbReference>
<dbReference type="Pfam" id="PF01814">
    <property type="entry name" value="Hemerythrin"/>
    <property type="match status" value="1"/>
</dbReference>
<dbReference type="AlphaFoldDB" id="A0A4U2Z4Y9"/>
<dbReference type="RefSeq" id="WP_137013839.1">
    <property type="nucleotide sequence ID" value="NZ_SZPX01000005.1"/>
</dbReference>
<reference evidence="2 3" key="1">
    <citation type="submission" date="2019-04" db="EMBL/GenBank/DDBJ databases">
        <title>Sulfurimonas crateris sp. nov. a facultative anaerobic sulfur-oxidizing chemolithautotrophic bacterium isolated from a terrestrial mud vulcano.</title>
        <authorList>
            <person name="Ratnikova N.M."/>
            <person name="Slobodkin A.I."/>
            <person name="Merkel A.Y."/>
            <person name="Novikov A."/>
            <person name="Bonch-Osmolovskaya E.A."/>
            <person name="Slobodkina G.B."/>
        </authorList>
    </citation>
    <scope>NUCLEOTIDE SEQUENCE [LARGE SCALE GENOMIC DNA]</scope>
    <source>
        <strain evidence="2 3">SN118</strain>
    </source>
</reference>
<dbReference type="NCBIfam" id="TIGR00229">
    <property type="entry name" value="sensory_box"/>
    <property type="match status" value="1"/>
</dbReference>
<proteinExistence type="predicted"/>
<keyword evidence="3" id="KW-1185">Reference proteome</keyword>
<dbReference type="OrthoDB" id="9769774at2"/>
<feature type="domain" description="Hemerythrin-like" evidence="1">
    <location>
        <begin position="97"/>
        <end position="218"/>
    </location>
</feature>
<sequence length="402" mass="47452">MSEFLTKNDESVKIEKIMKFNRSFDEMSQDQREAWLKEMGEINIEHFFKANQRVFDEDGPHKANPDKAKSQQRRDFFLDVLKNRVKSDPLKLPKGHPVTNYLDENIVIREICTKIEDIFDVKELQTYQPTSELLHELSKIHIHYLRKEDQLFPYLEKHNFTYPSTGMWKFHDEMRANLKTVTKAVEIGTLDDETLELMKETVKNIFDMTTREEKMLLPTSVKLLSQEEWIKIRKEEEESKDEIGYGFIENPPMWPPMSDEDVQIATLDKLLLQTGSLSQAQLNLFFSHLPFDITFVDENDRVLFFNKGSERTFPRSPSVIGREVKFCHPPKSVDTVLTILEAFKDGSKESAEFWITFNERLIHIRYFALRDKEKKYKGVVEITQDITDIKKIEGERRLLDWA</sequence>
<dbReference type="PANTHER" id="PTHR39966">
    <property type="entry name" value="BLL2471 PROTEIN-RELATED"/>
    <property type="match status" value="1"/>
</dbReference>
<dbReference type="SUPFAM" id="SSF55785">
    <property type="entry name" value="PYP-like sensor domain (PAS domain)"/>
    <property type="match status" value="1"/>
</dbReference>
<dbReference type="Proteomes" id="UP000309561">
    <property type="component" value="Unassembled WGS sequence"/>
</dbReference>
<accession>A0A4U2Z4Y9</accession>
<evidence type="ECO:0000313" key="2">
    <source>
        <dbReference type="EMBL" id="TKI69326.1"/>
    </source>
</evidence>
<dbReference type="InterPro" id="IPR012312">
    <property type="entry name" value="Hemerythrin-like"/>
</dbReference>
<dbReference type="Pfam" id="PF13596">
    <property type="entry name" value="PAS_10"/>
    <property type="match status" value="1"/>
</dbReference>
<name>A0A4U2Z4Y9_9BACT</name>
<dbReference type="EMBL" id="SZPX01000005">
    <property type="protein sequence ID" value="TKI69326.1"/>
    <property type="molecule type" value="Genomic_DNA"/>
</dbReference>
<organism evidence="2 3">
    <name type="scientific">Sulfurimonas crateris</name>
    <dbReference type="NCBI Taxonomy" id="2574727"/>
    <lineage>
        <taxon>Bacteria</taxon>
        <taxon>Pseudomonadati</taxon>
        <taxon>Campylobacterota</taxon>
        <taxon>Epsilonproteobacteria</taxon>
        <taxon>Campylobacterales</taxon>
        <taxon>Sulfurimonadaceae</taxon>
        <taxon>Sulfurimonas</taxon>
    </lineage>
</organism>
<protein>
    <submittedName>
        <fullName evidence="2">DUF438 domain-containing protein</fullName>
    </submittedName>
</protein>
<dbReference type="GO" id="GO:0005886">
    <property type="term" value="C:plasma membrane"/>
    <property type="evidence" value="ECO:0007669"/>
    <property type="project" value="TreeGrafter"/>
</dbReference>
<dbReference type="Gene3D" id="3.30.450.20">
    <property type="entry name" value="PAS domain"/>
    <property type="match status" value="1"/>
</dbReference>
<gene>
    <name evidence="2" type="ORF">FCU45_07350</name>
</gene>
<evidence type="ECO:0000259" key="1">
    <source>
        <dbReference type="Pfam" id="PF01814"/>
    </source>
</evidence>
<evidence type="ECO:0000313" key="3">
    <source>
        <dbReference type="Proteomes" id="UP000309561"/>
    </source>
</evidence>
<dbReference type="Gene3D" id="1.20.120.520">
    <property type="entry name" value="nmb1532 protein domain like"/>
    <property type="match status" value="1"/>
</dbReference>